<feature type="domain" description="C-type lectin" evidence="1">
    <location>
        <begin position="1"/>
        <end position="70"/>
    </location>
</feature>
<dbReference type="Gene3D" id="3.10.100.10">
    <property type="entry name" value="Mannose-Binding Protein A, subunit A"/>
    <property type="match status" value="1"/>
</dbReference>
<keyword evidence="3" id="KW-1185">Reference proteome</keyword>
<dbReference type="EMBL" id="KN727729">
    <property type="protein sequence ID" value="KIH65062.1"/>
    <property type="molecule type" value="Genomic_DNA"/>
</dbReference>
<evidence type="ECO:0000313" key="3">
    <source>
        <dbReference type="Proteomes" id="UP000054047"/>
    </source>
</evidence>
<dbReference type="CDD" id="cd00037">
    <property type="entry name" value="CLECT"/>
    <property type="match status" value="1"/>
</dbReference>
<protein>
    <submittedName>
        <fullName evidence="2">Lectin C-type domain protein</fullName>
    </submittedName>
</protein>
<gene>
    <name evidence="2" type="ORF">ANCDUO_04618</name>
</gene>
<accession>A0A0C2DQS0</accession>
<dbReference type="OrthoDB" id="5877441at2759"/>
<dbReference type="InterPro" id="IPR016186">
    <property type="entry name" value="C-type_lectin-like/link_sf"/>
</dbReference>
<dbReference type="AlphaFoldDB" id="A0A0C2DQS0"/>
<sequence>MGGHLVSIHSEEENDFVADIIGHDKKFHTWIGLQRTEDHDVWRWTDGSAVNFTAWYTNQPDGSPAYKHNCGHAITQAQRPPEN</sequence>
<evidence type="ECO:0000313" key="2">
    <source>
        <dbReference type="EMBL" id="KIH65062.1"/>
    </source>
</evidence>
<dbReference type="InterPro" id="IPR050111">
    <property type="entry name" value="C-type_lectin/snaclec_domain"/>
</dbReference>
<dbReference type="PANTHER" id="PTHR22803">
    <property type="entry name" value="MANNOSE, PHOSPHOLIPASE, LECTIN RECEPTOR RELATED"/>
    <property type="match status" value="1"/>
</dbReference>
<dbReference type="InterPro" id="IPR016187">
    <property type="entry name" value="CTDL_fold"/>
</dbReference>
<evidence type="ECO:0000259" key="1">
    <source>
        <dbReference type="PROSITE" id="PS50041"/>
    </source>
</evidence>
<dbReference type="SUPFAM" id="SSF56436">
    <property type="entry name" value="C-type lectin-like"/>
    <property type="match status" value="1"/>
</dbReference>
<proteinExistence type="predicted"/>
<name>A0A0C2DQS0_9BILA</name>
<dbReference type="Proteomes" id="UP000054047">
    <property type="component" value="Unassembled WGS sequence"/>
</dbReference>
<dbReference type="PROSITE" id="PS50041">
    <property type="entry name" value="C_TYPE_LECTIN_2"/>
    <property type="match status" value="1"/>
</dbReference>
<organism evidence="2 3">
    <name type="scientific">Ancylostoma duodenale</name>
    <dbReference type="NCBI Taxonomy" id="51022"/>
    <lineage>
        <taxon>Eukaryota</taxon>
        <taxon>Metazoa</taxon>
        <taxon>Ecdysozoa</taxon>
        <taxon>Nematoda</taxon>
        <taxon>Chromadorea</taxon>
        <taxon>Rhabditida</taxon>
        <taxon>Rhabditina</taxon>
        <taxon>Rhabditomorpha</taxon>
        <taxon>Strongyloidea</taxon>
        <taxon>Ancylostomatidae</taxon>
        <taxon>Ancylostomatinae</taxon>
        <taxon>Ancylostoma</taxon>
    </lineage>
</organism>
<reference evidence="2 3" key="1">
    <citation type="submission" date="2013-12" db="EMBL/GenBank/DDBJ databases">
        <title>Draft genome of the parsitic nematode Ancylostoma duodenale.</title>
        <authorList>
            <person name="Mitreva M."/>
        </authorList>
    </citation>
    <scope>NUCLEOTIDE SEQUENCE [LARGE SCALE GENOMIC DNA]</scope>
    <source>
        <strain evidence="2 3">Zhejiang</strain>
    </source>
</reference>
<dbReference type="Pfam" id="PF00059">
    <property type="entry name" value="Lectin_C"/>
    <property type="match status" value="1"/>
</dbReference>
<dbReference type="InterPro" id="IPR001304">
    <property type="entry name" value="C-type_lectin-like"/>
</dbReference>